<dbReference type="Pfam" id="PF17791">
    <property type="entry name" value="MG3"/>
    <property type="match status" value="1"/>
</dbReference>
<name>A0A087URY1_STEMI</name>
<evidence type="ECO:0000256" key="3">
    <source>
        <dbReference type="ARBA" id="ARBA00057615"/>
    </source>
</evidence>
<dbReference type="OMA" id="VTTYYNY"/>
<dbReference type="AlphaFoldDB" id="A0A087URY1"/>
<dbReference type="PANTHER" id="PTHR11412:SF171">
    <property type="entry name" value="PREGNANCY ZONE PROTEIN-LIKE PROTEIN"/>
    <property type="match status" value="1"/>
</dbReference>
<dbReference type="Pfam" id="PF07703">
    <property type="entry name" value="A2M_BRD"/>
    <property type="match status" value="1"/>
</dbReference>
<feature type="domain" description="Alpha-2-macroglobulin bait region" evidence="8">
    <location>
        <begin position="475"/>
        <end position="670"/>
    </location>
</feature>
<comment type="function">
    <text evidence="3">Binds covalently through a thioester bond to the pathogen surface resulting in pathogen clearance.</text>
</comment>
<evidence type="ECO:0000256" key="1">
    <source>
        <dbReference type="ARBA" id="ARBA00022729"/>
    </source>
</evidence>
<dbReference type="Pfam" id="PF01835">
    <property type="entry name" value="MG2"/>
    <property type="match status" value="1"/>
</dbReference>
<feature type="non-terminal residue" evidence="9">
    <location>
        <position position="736"/>
    </location>
</feature>
<proteinExistence type="predicted"/>
<dbReference type="Gene3D" id="2.60.40.10">
    <property type="entry name" value="Immunoglobulins"/>
    <property type="match status" value="1"/>
</dbReference>
<dbReference type="InterPro" id="IPR050473">
    <property type="entry name" value="A2M/Complement_sys"/>
</dbReference>
<protein>
    <recommendedName>
        <fullName evidence="5">TEP1-F</fullName>
    </recommendedName>
</protein>
<dbReference type="OrthoDB" id="6432469at2759"/>
<dbReference type="Gene3D" id="2.60.40.1940">
    <property type="match status" value="1"/>
</dbReference>
<feature type="chain" id="PRO_5001830769" description="TEP1-F" evidence="7">
    <location>
        <begin position="20"/>
        <end position="736"/>
    </location>
</feature>
<dbReference type="PANTHER" id="PTHR11412">
    <property type="entry name" value="MACROGLOBULIN / COMPLEMENT"/>
    <property type="match status" value="1"/>
</dbReference>
<dbReference type="GO" id="GO:0004866">
    <property type="term" value="F:endopeptidase inhibitor activity"/>
    <property type="evidence" value="ECO:0007669"/>
    <property type="project" value="InterPro"/>
</dbReference>
<evidence type="ECO:0000259" key="8">
    <source>
        <dbReference type="SMART" id="SM01359"/>
    </source>
</evidence>
<evidence type="ECO:0000256" key="7">
    <source>
        <dbReference type="SAM" id="SignalP"/>
    </source>
</evidence>
<dbReference type="InterPro" id="IPR041555">
    <property type="entry name" value="MG3"/>
</dbReference>
<keyword evidence="1 7" id="KW-0732">Signal</keyword>
<keyword evidence="10" id="KW-1185">Reference proteome</keyword>
<dbReference type="InterPro" id="IPR011625">
    <property type="entry name" value="A2M_N_BRD"/>
</dbReference>
<dbReference type="Proteomes" id="UP000054359">
    <property type="component" value="Unassembled WGS sequence"/>
</dbReference>
<dbReference type="Gene3D" id="2.60.40.1930">
    <property type="match status" value="3"/>
</dbReference>
<dbReference type="Pfam" id="PF17789">
    <property type="entry name" value="MG4"/>
    <property type="match status" value="1"/>
</dbReference>
<evidence type="ECO:0000313" key="9">
    <source>
        <dbReference type="EMBL" id="KFM80120.1"/>
    </source>
</evidence>
<dbReference type="InterPro" id="IPR002890">
    <property type="entry name" value="MG2"/>
</dbReference>
<gene>
    <name evidence="9" type="ORF">X975_01218</name>
</gene>
<dbReference type="FunFam" id="2.60.40.1930:FF:000001">
    <property type="entry name" value="CD109 isoform 3"/>
    <property type="match status" value="1"/>
</dbReference>
<dbReference type="Gene3D" id="6.20.50.160">
    <property type="match status" value="1"/>
</dbReference>
<evidence type="ECO:0000313" key="10">
    <source>
        <dbReference type="Proteomes" id="UP000054359"/>
    </source>
</evidence>
<keyword evidence="2" id="KW-0325">Glycoprotein</keyword>
<dbReference type="InterPro" id="IPR040839">
    <property type="entry name" value="MG4"/>
</dbReference>
<dbReference type="EMBL" id="KK121273">
    <property type="protein sequence ID" value="KFM80120.1"/>
    <property type="molecule type" value="Genomic_DNA"/>
</dbReference>
<evidence type="ECO:0000256" key="4">
    <source>
        <dbReference type="ARBA" id="ARBA00063781"/>
    </source>
</evidence>
<dbReference type="STRING" id="407821.A0A087URY1"/>
<sequence length="736" mass="82605">MEKLLSSVIILCMFLIAYAAESSDIGNGYIFTCPKSIKTGTTNEMQLRRYGALDAGKLNLKLMYPESYNSNFTVFVDQNYDIKEGEEYSTLELFVPSSETPIYDARIVVNGTLGDYTIGGIDTVYFDTAKDNIIIIQTDKPIYKEGQTVKFRVLKVDRKLKPSGKDEADIWVEDPKGTRLFQWKKVPLGTGIKQLEFPLADEPVHGNWKIKASINDEVETAIFEVKEYVLPKYEIDISFPSFVLANAEVIPLKICAKYTYGKLVKGDLKLNISLELYAWSREKVPILEIEEKLNGCFEYELNVSLIETGDVYRYRRIMIVASVTEKGTGVERNETKFIQRQYSPLNLNFNRDQRQYYKPGLPYNGKLQVNNPDESPAANEPIELCATVSRQRVLSGWWATKKVKYCKNYTSDDNGVILYTLPPQNTDSIGITIEAKSIRFAKPANPTGTHRENVLNTPETSMSLTPWFSPSGSFLQMQPEQDVLKCGTKKSVTILFTSKEDADLNFVYQVVNQGKVLRSGSVPVSFTVQDDVSKEFEDESKLINEQETQLEPALTSADSSSSSSSSSPEEDCPSAREARYVPPVGKVTIDIDVDASLSPSFHLLVYYIRDDRETVADSQKYKVEKCFKNEVHFGFGDEVQQPGTRTSIKVKAAPNSLCGIKVVDKSVSLLDSSEQLTTEKVFSILESMDYVHYGSNPCNEPTPQPGLYKSAPLDYSSVVIPRPWSSSSYEDALAAF</sequence>
<accession>A0A087URY1</accession>
<feature type="region of interest" description="Disordered" evidence="6">
    <location>
        <begin position="538"/>
        <end position="578"/>
    </location>
</feature>
<evidence type="ECO:0000256" key="2">
    <source>
        <dbReference type="ARBA" id="ARBA00023180"/>
    </source>
</evidence>
<evidence type="ECO:0000256" key="5">
    <source>
        <dbReference type="ARBA" id="ARBA00078071"/>
    </source>
</evidence>
<reference evidence="9 10" key="1">
    <citation type="submission" date="2013-11" db="EMBL/GenBank/DDBJ databases">
        <title>Genome sequencing of Stegodyphus mimosarum.</title>
        <authorList>
            <person name="Bechsgaard J."/>
        </authorList>
    </citation>
    <scope>NUCLEOTIDE SEQUENCE [LARGE SCALE GENOMIC DNA]</scope>
</reference>
<feature type="signal peptide" evidence="7">
    <location>
        <begin position="1"/>
        <end position="19"/>
    </location>
</feature>
<evidence type="ECO:0000256" key="6">
    <source>
        <dbReference type="SAM" id="MobiDB-lite"/>
    </source>
</evidence>
<dbReference type="InterPro" id="IPR013783">
    <property type="entry name" value="Ig-like_fold"/>
</dbReference>
<comment type="subunit">
    <text evidence="4">Heterodimer of a TEP1-N chain and an TEP1-C chain non-covalently linked. Forms a complex composed of TEP1-N and TEP1-C heterodimer, LRIM1 and APL1C; the interaction stabilizes TEP1-N and TEP1-C heterodimer, prevents its binding to tissues while circulating in the hemolymph and protects the thioester bond from hydrolysis. Mature TEP1 and to a lesser extent full-length TEP1 interact with SPCLIP1; the interaction is induced by microbial infection.</text>
</comment>
<organism evidence="9 10">
    <name type="scientific">Stegodyphus mimosarum</name>
    <name type="common">African social velvet spider</name>
    <dbReference type="NCBI Taxonomy" id="407821"/>
    <lineage>
        <taxon>Eukaryota</taxon>
        <taxon>Metazoa</taxon>
        <taxon>Ecdysozoa</taxon>
        <taxon>Arthropoda</taxon>
        <taxon>Chelicerata</taxon>
        <taxon>Arachnida</taxon>
        <taxon>Araneae</taxon>
        <taxon>Araneomorphae</taxon>
        <taxon>Entelegynae</taxon>
        <taxon>Eresoidea</taxon>
        <taxon>Eresidae</taxon>
        <taxon>Stegodyphus</taxon>
    </lineage>
</organism>
<dbReference type="SMART" id="SM01359">
    <property type="entry name" value="A2M_N_2"/>
    <property type="match status" value="1"/>
</dbReference>